<keyword evidence="4" id="KW-1185">Reference proteome</keyword>
<dbReference type="Proteomes" id="UP001203423">
    <property type="component" value="Unassembled WGS sequence"/>
</dbReference>
<evidence type="ECO:0000313" key="4">
    <source>
        <dbReference type="Proteomes" id="UP001203423"/>
    </source>
</evidence>
<protein>
    <submittedName>
        <fullName evidence="3">DUF748 domain-containing protein</fullName>
    </submittedName>
</protein>
<dbReference type="PANTHER" id="PTHR30441">
    <property type="entry name" value="DUF748 DOMAIN-CONTAINING PROTEIN"/>
    <property type="match status" value="1"/>
</dbReference>
<feature type="region of interest" description="Disordered" evidence="1">
    <location>
        <begin position="610"/>
        <end position="643"/>
    </location>
</feature>
<evidence type="ECO:0000313" key="3">
    <source>
        <dbReference type="EMBL" id="MCL1123903.1"/>
    </source>
</evidence>
<name>A0ABT0L877_9GAMM</name>
<dbReference type="Pfam" id="PF05359">
    <property type="entry name" value="DUF748"/>
    <property type="match status" value="1"/>
</dbReference>
<evidence type="ECO:0000256" key="2">
    <source>
        <dbReference type="SAM" id="Phobius"/>
    </source>
</evidence>
<sequence length="1048" mass="117024">MPARSLTNKNGLEHRLKRKALYRLLLLFSLLYLLLSLSIGFILPHLLKSYAPAHLQTWLKRPTHITHISINPVNLHTQIDELSIQGQNGTDFIGFKRLDFTFQFWHSIFNQAIAISDVTLTEPFVNITRLSNSPNPTFNFSDILDNLATKNQIEGSPSGANSEDSASALPQLIANHISIKNAQAHFIDTINQRSLHYHDINLSLNALDSQIKIKDGNPEALNTYQIDLVGENGGKITTNGQLQLFPFDLKGQVIIEDLSLPLVWEVIADEFPAQLQQGQLDSRANYHLFSSQNQKNNNSAPFLHMYLNNAEISIKDLILSHEKTHFLSFPLMEIKGLDIDAHNKRINIKKLLSQSLNIHANINAQGLDIIEFITPHALNHPQSNKNNIHTEANWLINLNATQIEQAQLNITESLLSSPQLWQFANIHFATGPIDSSFSHPVDYSASFSINQHGDISAKGEINLQDLSSVSALNLSTLQLFQFKPYLDKYLNFDEIKGSLNAHGTLALNQQQQVHFKGNVKVNDFSLNAPKKARLISWKSITIPSLELNQETSKILIKEINIHQAKTNLIRMNDGLFNIDSLFNTPTMVSDNAIFIPDDKHDSTRHLINHRNTEHSQATSVNTASKSPTPVGSAQTTSPPTPKQAEKLNVKINQININEASSHFEDHALSPAFKSSITNINGTIKKINSHENPMAPFEFTANINHHAPITLKGEIAPFSTQPNTQFTLNIQQFPLPPISPYAGHYVGYDIDQGLMSMEASYHVKDQQLTGRNHVIIEQIALSNNSNSNSELSLPLPLAIALLEDSQGVITLDLPVSGDLNSPQFNITHLLNSTFIQLITKTISAPFRLLSSLLATEEALDSLYFEAANEQLSSKQTQVLSQLASGLRQRPKLTVAITHTDKQHLDKKALSEKQLHEKIANMTNIDLQGVNLTAITSYTDNPALSAALVQIYEQASNKEALLLKYLPAGENENSPIKEQKQQQWHQTLYNKSLELQILPQKAIHTLTQSRRQKVKDFLVKQGQITSNRISLANKQTLTPQAQLTVQLIVK</sequence>
<proteinExistence type="predicted"/>
<gene>
    <name evidence="3" type="ORF">L2764_05250</name>
</gene>
<keyword evidence="2" id="KW-0472">Membrane</keyword>
<organism evidence="3 4">
    <name type="scientific">Shewanella surugensis</name>
    <dbReference type="NCBI Taxonomy" id="212020"/>
    <lineage>
        <taxon>Bacteria</taxon>
        <taxon>Pseudomonadati</taxon>
        <taxon>Pseudomonadota</taxon>
        <taxon>Gammaproteobacteria</taxon>
        <taxon>Alteromonadales</taxon>
        <taxon>Shewanellaceae</taxon>
        <taxon>Shewanella</taxon>
    </lineage>
</organism>
<dbReference type="InterPro" id="IPR052894">
    <property type="entry name" value="AsmA-related"/>
</dbReference>
<dbReference type="RefSeq" id="WP_248939189.1">
    <property type="nucleotide sequence ID" value="NZ_JAKIKS010000014.1"/>
</dbReference>
<keyword evidence="2" id="KW-0812">Transmembrane</keyword>
<feature type="compositionally biased region" description="Polar residues" evidence="1">
    <location>
        <begin position="614"/>
        <end position="637"/>
    </location>
</feature>
<evidence type="ECO:0000256" key="1">
    <source>
        <dbReference type="SAM" id="MobiDB-lite"/>
    </source>
</evidence>
<comment type="caution">
    <text evidence="3">The sequence shown here is derived from an EMBL/GenBank/DDBJ whole genome shotgun (WGS) entry which is preliminary data.</text>
</comment>
<feature type="transmembrane region" description="Helical" evidence="2">
    <location>
        <begin position="21"/>
        <end position="43"/>
    </location>
</feature>
<dbReference type="EMBL" id="JAKIKS010000014">
    <property type="protein sequence ID" value="MCL1123903.1"/>
    <property type="molecule type" value="Genomic_DNA"/>
</dbReference>
<keyword evidence="2" id="KW-1133">Transmembrane helix</keyword>
<dbReference type="InterPro" id="IPR008023">
    <property type="entry name" value="DUF748"/>
</dbReference>
<reference evidence="3 4" key="1">
    <citation type="submission" date="2022-01" db="EMBL/GenBank/DDBJ databases">
        <title>Whole genome-based taxonomy of the Shewanellaceae.</title>
        <authorList>
            <person name="Martin-Rodriguez A.J."/>
        </authorList>
    </citation>
    <scope>NUCLEOTIDE SEQUENCE [LARGE SCALE GENOMIC DNA]</scope>
    <source>
        <strain evidence="3 4">DSM 17177</strain>
    </source>
</reference>
<accession>A0ABT0L877</accession>
<dbReference type="PANTHER" id="PTHR30441:SF8">
    <property type="entry name" value="DUF748 DOMAIN-CONTAINING PROTEIN"/>
    <property type="match status" value="1"/>
</dbReference>